<keyword evidence="9" id="KW-1185">Reference proteome</keyword>
<dbReference type="Pfam" id="PF05103">
    <property type="entry name" value="DivIVA"/>
    <property type="match status" value="1"/>
</dbReference>
<sequence>MRITSMDINNKEFKKVIRGYNSEEVDDFLETVSDEYEMAYKENSTLKEKISFLEEKLDHHVKIEATIQNTLVLAQNAAEQARVSAQKEAELIIRNANDTSQRMLNKAHDDVLKVNDEYEKVKQEFAKFRTKFRSFMNCQLEMFEGLENDYLKNYNIGNVTHDDRVDDEAAIDSECSNLTLKNIEEKDFHENGEMEQIKSFFAKG</sequence>
<evidence type="ECO:0000256" key="5">
    <source>
        <dbReference type="ARBA" id="ARBA00023054"/>
    </source>
</evidence>
<gene>
    <name evidence="8" type="ORF">SJI18_02575</name>
</gene>
<evidence type="ECO:0000256" key="7">
    <source>
        <dbReference type="SAM" id="Coils"/>
    </source>
</evidence>
<dbReference type="InterPro" id="IPR019933">
    <property type="entry name" value="DivIVA_domain"/>
</dbReference>
<reference evidence="8 9" key="1">
    <citation type="submission" date="2023-11" db="EMBL/GenBank/DDBJ databases">
        <title>Draft genome sequence of a psychrophilic Clostridium strain from permafrost water brine.</title>
        <authorList>
            <person name="Shcherbakova V.A."/>
            <person name="Trubitsyn V.E."/>
            <person name="Zakharyuk A.G."/>
        </authorList>
    </citation>
    <scope>NUCLEOTIDE SEQUENCE [LARGE SCALE GENOMIC DNA]</scope>
    <source>
        <strain evidence="8 9">14F</strain>
    </source>
</reference>
<dbReference type="RefSeq" id="WP_216247827.1">
    <property type="nucleotide sequence ID" value="NZ_JAZHFS010000001.1"/>
</dbReference>
<evidence type="ECO:0000256" key="6">
    <source>
        <dbReference type="ARBA" id="ARBA00023306"/>
    </source>
</evidence>
<dbReference type="PANTHER" id="PTHR35794">
    <property type="entry name" value="CELL DIVISION PROTEIN DIVIVA"/>
    <property type="match status" value="1"/>
</dbReference>
<dbReference type="NCBIfam" id="TIGR03544">
    <property type="entry name" value="DivI1A_domain"/>
    <property type="match status" value="1"/>
</dbReference>
<keyword evidence="6" id="KW-0131">Cell cycle</keyword>
<keyword evidence="3" id="KW-0963">Cytoplasm</keyword>
<evidence type="ECO:0000256" key="2">
    <source>
        <dbReference type="ARBA" id="ARBA00009008"/>
    </source>
</evidence>
<evidence type="ECO:0000256" key="3">
    <source>
        <dbReference type="ARBA" id="ARBA00022490"/>
    </source>
</evidence>
<dbReference type="PANTHER" id="PTHR35794:SF2">
    <property type="entry name" value="CELL DIVISION PROTEIN DIVIVA"/>
    <property type="match status" value="1"/>
</dbReference>
<dbReference type="Proteomes" id="UP001498469">
    <property type="component" value="Unassembled WGS sequence"/>
</dbReference>
<evidence type="ECO:0000313" key="8">
    <source>
        <dbReference type="EMBL" id="MEF2111186.1"/>
    </source>
</evidence>
<feature type="coiled-coil region" evidence="7">
    <location>
        <begin position="29"/>
        <end position="56"/>
    </location>
</feature>
<protein>
    <submittedName>
        <fullName evidence="8">DivIVA domain-containing protein</fullName>
    </submittedName>
</protein>
<comment type="subcellular location">
    <subcellularLocation>
        <location evidence="1">Cytoplasm</location>
    </subcellularLocation>
</comment>
<keyword evidence="5 7" id="KW-0175">Coiled coil</keyword>
<dbReference type="InterPro" id="IPR007793">
    <property type="entry name" value="DivIVA_fam"/>
</dbReference>
<dbReference type="EMBL" id="JAZHFS010000001">
    <property type="protein sequence ID" value="MEF2111186.1"/>
    <property type="molecule type" value="Genomic_DNA"/>
</dbReference>
<evidence type="ECO:0000313" key="9">
    <source>
        <dbReference type="Proteomes" id="UP001498469"/>
    </source>
</evidence>
<name>A0ABU7UJP3_9CLOT</name>
<evidence type="ECO:0000256" key="4">
    <source>
        <dbReference type="ARBA" id="ARBA00022618"/>
    </source>
</evidence>
<accession>A0ABU7UJP3</accession>
<proteinExistence type="inferred from homology"/>
<keyword evidence="4" id="KW-0132">Cell division</keyword>
<evidence type="ECO:0000256" key="1">
    <source>
        <dbReference type="ARBA" id="ARBA00004496"/>
    </source>
</evidence>
<comment type="similarity">
    <text evidence="2">Belongs to the DivIVA family.</text>
</comment>
<comment type="caution">
    <text evidence="8">The sequence shown here is derived from an EMBL/GenBank/DDBJ whole genome shotgun (WGS) entry which is preliminary data.</text>
</comment>
<organism evidence="8 9">
    <name type="scientific">Clostridium frigoriphilum</name>
    <dbReference type="NCBI Taxonomy" id="443253"/>
    <lineage>
        <taxon>Bacteria</taxon>
        <taxon>Bacillati</taxon>
        <taxon>Bacillota</taxon>
        <taxon>Clostridia</taxon>
        <taxon>Eubacteriales</taxon>
        <taxon>Clostridiaceae</taxon>
        <taxon>Clostridium</taxon>
    </lineage>
</organism>